<gene>
    <name evidence="1" type="ORF">J8C06_01050</name>
</gene>
<keyword evidence="2" id="KW-1185">Reference proteome</keyword>
<proteinExistence type="predicted"/>
<reference evidence="1 2" key="1">
    <citation type="submission" date="2021-03" db="EMBL/GenBank/DDBJ databases">
        <title>Genomic and phenotypic characterization of Chloracidobacterium isolates provides evidence for multiple species.</title>
        <authorList>
            <person name="Saini M.K."/>
            <person name="Costas A.M.G."/>
            <person name="Tank M."/>
            <person name="Bryant D.A."/>
        </authorList>
    </citation>
    <scope>NUCLEOTIDE SEQUENCE [LARGE SCALE GENOMIC DNA]</scope>
    <source>
        <strain evidence="1 2">BV2-C</strain>
    </source>
</reference>
<dbReference type="Pfam" id="PF05258">
    <property type="entry name" value="DciA"/>
    <property type="match status" value="1"/>
</dbReference>
<evidence type="ECO:0000313" key="1">
    <source>
        <dbReference type="EMBL" id="QUW03063.1"/>
    </source>
</evidence>
<organism evidence="1 2">
    <name type="scientific">Chloracidobacterium validum</name>
    <dbReference type="NCBI Taxonomy" id="2821543"/>
    <lineage>
        <taxon>Bacteria</taxon>
        <taxon>Pseudomonadati</taxon>
        <taxon>Acidobacteriota</taxon>
        <taxon>Terriglobia</taxon>
        <taxon>Terriglobales</taxon>
        <taxon>Acidobacteriaceae</taxon>
        <taxon>Chloracidobacterium</taxon>
    </lineage>
</organism>
<dbReference type="RefSeq" id="WP_211428954.1">
    <property type="nucleotide sequence ID" value="NZ_CP072648.1"/>
</dbReference>
<sequence>MESIARLIPDVVKFADGQDDVLAAACGAAWALAVGDATLKASRVVSLTGRTLTVATHDARWKRQLEAIAPQILFQLNHILRQTLVTRIHLTVDEKFVALARYKPPSPPLPVAVLPEDLVSSASVITDESMRAQFLRLAAACLARDRQMESASRHPEPRKT</sequence>
<dbReference type="EMBL" id="CP072648">
    <property type="protein sequence ID" value="QUW03063.1"/>
    <property type="molecule type" value="Genomic_DNA"/>
</dbReference>
<protein>
    <submittedName>
        <fullName evidence="1">DUF721 domain-containing protein</fullName>
    </submittedName>
</protein>
<accession>A0ABX8B833</accession>
<evidence type="ECO:0000313" key="2">
    <source>
        <dbReference type="Proteomes" id="UP000676506"/>
    </source>
</evidence>
<dbReference type="InterPro" id="IPR007922">
    <property type="entry name" value="DciA-like"/>
</dbReference>
<dbReference type="Proteomes" id="UP000676506">
    <property type="component" value="Chromosome 1"/>
</dbReference>
<name>A0ABX8B833_9BACT</name>